<organism evidence="3 4">
    <name type="scientific">Lentzea flaviverrucosa</name>
    <dbReference type="NCBI Taxonomy" id="200379"/>
    <lineage>
        <taxon>Bacteria</taxon>
        <taxon>Bacillati</taxon>
        <taxon>Actinomycetota</taxon>
        <taxon>Actinomycetes</taxon>
        <taxon>Pseudonocardiales</taxon>
        <taxon>Pseudonocardiaceae</taxon>
        <taxon>Lentzea</taxon>
    </lineage>
</organism>
<dbReference type="AlphaFoldDB" id="A0A1H9XSX3"/>
<dbReference type="SUPFAM" id="SSF52540">
    <property type="entry name" value="P-loop containing nucleoside triphosphate hydrolases"/>
    <property type="match status" value="1"/>
</dbReference>
<keyword evidence="1" id="KW-0472">Membrane</keyword>
<dbReference type="Proteomes" id="UP000199028">
    <property type="component" value="Unassembled WGS sequence"/>
</dbReference>
<proteinExistence type="predicted"/>
<dbReference type="PROSITE" id="PS50837">
    <property type="entry name" value="NACHT"/>
    <property type="match status" value="1"/>
</dbReference>
<evidence type="ECO:0000256" key="1">
    <source>
        <dbReference type="SAM" id="Phobius"/>
    </source>
</evidence>
<dbReference type="Gene3D" id="3.40.50.300">
    <property type="entry name" value="P-loop containing nucleotide triphosphate hydrolases"/>
    <property type="match status" value="1"/>
</dbReference>
<keyword evidence="1" id="KW-0812">Transmembrane</keyword>
<sequence>MALLIAGAIVTLVLLPVTVNVATGGALAPLRSWTWPAIGVLLVAAIVLAVREWGRDDGISVRFPDHPKNRPNALDRVDKFVRERLENSLSEKVRIALSLNEQSTKVLRQSSLRVRAPDGPPREHFGSVHEAFEALDESMLVLGAPGSGKTTMLLELAVSLIDLARNDERRPVPVLVDLASWSRWKGSLSFTDWVLAEVEHQYHIPHRITKAWLNDGRLALLLDGLDEVEPADRDSCVQALNALQDKLLIPQLAVSSRERDYDRLATRLRMHGAVVIRPLSRFQVLDFLEFHEIDVDHELLEMLGSPLMLNIVMLGRQTGARIGLDRRKLFDAYVAEVLSSQRGQTNFPARDVLRWLKFLATYAEGPVRPVRYTVPDRPPRDVQVSVKRWLAPFARAGAVTIGTMMLTEWFGGWTGLLASAFAFVLSPLLGFRLLFGYSARFRPVPVTRPLGWAASGAILGVVLGSVGVVLGSVVAFLVSLLPPVLAGALFTLLTGVLVGGWRGFQWDIFKWSWATVRWGASAGVITGGMVALWGTPRELFVGWGVGLGLGLALSLVRDFDVLGDDPSDKMIDQREQRSAFSWNLQALIIGTLIGTAAGTVLSREPAAAAWPALIGCGIGLLYGHIARWIWPTNRIPRPPVVRVAIAVCGHVPVRPRQFLQYAADRSLLIEAAGEFRFVHALVQEHLAKCDPEKLAAQVRVLDKSPQTTD</sequence>
<feature type="transmembrane region" description="Helical" evidence="1">
    <location>
        <begin position="580"/>
        <end position="601"/>
    </location>
</feature>
<dbReference type="InterPro" id="IPR027417">
    <property type="entry name" value="P-loop_NTPase"/>
</dbReference>
<dbReference type="Pfam" id="PF05729">
    <property type="entry name" value="NACHT"/>
    <property type="match status" value="1"/>
</dbReference>
<reference evidence="4" key="1">
    <citation type="submission" date="2016-10" db="EMBL/GenBank/DDBJ databases">
        <authorList>
            <person name="Varghese N."/>
            <person name="Submissions S."/>
        </authorList>
    </citation>
    <scope>NUCLEOTIDE SEQUENCE [LARGE SCALE GENOMIC DNA]</scope>
    <source>
        <strain evidence="4">CGMCC 4.578</strain>
    </source>
</reference>
<feature type="transmembrane region" description="Helical" evidence="1">
    <location>
        <begin position="413"/>
        <end position="435"/>
    </location>
</feature>
<protein>
    <submittedName>
        <fullName evidence="3">NACHT domain-containing protein</fullName>
    </submittedName>
</protein>
<feature type="transmembrane region" description="Helical" evidence="1">
    <location>
        <begin position="607"/>
        <end position="630"/>
    </location>
</feature>
<feature type="transmembrane region" description="Helical" evidence="1">
    <location>
        <begin position="516"/>
        <end position="534"/>
    </location>
</feature>
<feature type="transmembrane region" description="Helical" evidence="1">
    <location>
        <begin position="34"/>
        <end position="53"/>
    </location>
</feature>
<gene>
    <name evidence="3" type="ORF">SAMN05216195_11791</name>
</gene>
<dbReference type="InterPro" id="IPR007111">
    <property type="entry name" value="NACHT_NTPase"/>
</dbReference>
<accession>A0A1H9XSX3</accession>
<evidence type="ECO:0000259" key="2">
    <source>
        <dbReference type="PROSITE" id="PS50837"/>
    </source>
</evidence>
<evidence type="ECO:0000313" key="3">
    <source>
        <dbReference type="EMBL" id="SES49149.1"/>
    </source>
</evidence>
<dbReference type="EMBL" id="FOFT01000017">
    <property type="protein sequence ID" value="SES49149.1"/>
    <property type="molecule type" value="Genomic_DNA"/>
</dbReference>
<feature type="transmembrane region" description="Helical" evidence="1">
    <location>
        <begin position="484"/>
        <end position="504"/>
    </location>
</feature>
<feature type="transmembrane region" description="Helical" evidence="1">
    <location>
        <begin position="540"/>
        <end position="559"/>
    </location>
</feature>
<keyword evidence="1" id="KW-1133">Transmembrane helix</keyword>
<name>A0A1H9XSX3_9PSEU</name>
<feature type="transmembrane region" description="Helical" evidence="1">
    <location>
        <begin position="456"/>
        <end position="478"/>
    </location>
</feature>
<evidence type="ECO:0000313" key="4">
    <source>
        <dbReference type="Proteomes" id="UP000199028"/>
    </source>
</evidence>
<feature type="domain" description="NACHT" evidence="2">
    <location>
        <begin position="137"/>
        <end position="250"/>
    </location>
</feature>
<keyword evidence="4" id="KW-1185">Reference proteome</keyword>